<proteinExistence type="predicted"/>
<dbReference type="EMBL" id="BQNB010018012">
    <property type="protein sequence ID" value="GJT69700.1"/>
    <property type="molecule type" value="Genomic_DNA"/>
</dbReference>
<accession>A0ABQ5G2G5</accession>
<protein>
    <submittedName>
        <fullName evidence="2">Uncharacterized protein</fullName>
    </submittedName>
</protein>
<comment type="caution">
    <text evidence="2">The sequence shown here is derived from an EMBL/GenBank/DDBJ whole genome shotgun (WGS) entry which is preliminary data.</text>
</comment>
<reference evidence="2" key="2">
    <citation type="submission" date="2022-01" db="EMBL/GenBank/DDBJ databases">
        <authorList>
            <person name="Yamashiro T."/>
            <person name="Shiraishi A."/>
            <person name="Satake H."/>
            <person name="Nakayama K."/>
        </authorList>
    </citation>
    <scope>NUCLEOTIDE SEQUENCE</scope>
</reference>
<evidence type="ECO:0000256" key="1">
    <source>
        <dbReference type="SAM" id="MobiDB-lite"/>
    </source>
</evidence>
<dbReference type="Proteomes" id="UP001151760">
    <property type="component" value="Unassembled WGS sequence"/>
</dbReference>
<reference evidence="2" key="1">
    <citation type="journal article" date="2022" name="Int. J. Mol. Sci.">
        <title>Draft Genome of Tanacetum Coccineum: Genomic Comparison of Closely Related Tanacetum-Family Plants.</title>
        <authorList>
            <person name="Yamashiro T."/>
            <person name="Shiraishi A."/>
            <person name="Nakayama K."/>
            <person name="Satake H."/>
        </authorList>
    </citation>
    <scope>NUCLEOTIDE SEQUENCE</scope>
</reference>
<evidence type="ECO:0000313" key="3">
    <source>
        <dbReference type="Proteomes" id="UP001151760"/>
    </source>
</evidence>
<organism evidence="2 3">
    <name type="scientific">Tanacetum coccineum</name>
    <dbReference type="NCBI Taxonomy" id="301880"/>
    <lineage>
        <taxon>Eukaryota</taxon>
        <taxon>Viridiplantae</taxon>
        <taxon>Streptophyta</taxon>
        <taxon>Embryophyta</taxon>
        <taxon>Tracheophyta</taxon>
        <taxon>Spermatophyta</taxon>
        <taxon>Magnoliopsida</taxon>
        <taxon>eudicotyledons</taxon>
        <taxon>Gunneridae</taxon>
        <taxon>Pentapetalae</taxon>
        <taxon>asterids</taxon>
        <taxon>campanulids</taxon>
        <taxon>Asterales</taxon>
        <taxon>Asteraceae</taxon>
        <taxon>Asteroideae</taxon>
        <taxon>Anthemideae</taxon>
        <taxon>Anthemidinae</taxon>
        <taxon>Tanacetum</taxon>
    </lineage>
</organism>
<gene>
    <name evidence="2" type="ORF">Tco_1028986</name>
</gene>
<feature type="region of interest" description="Disordered" evidence="1">
    <location>
        <begin position="19"/>
        <end position="46"/>
    </location>
</feature>
<feature type="compositionally biased region" description="Low complexity" evidence="1">
    <location>
        <begin position="33"/>
        <end position="43"/>
    </location>
</feature>
<sequence>MLDVVMELEHILEKMPETGADFSEPESRSFVKSSSTPSLYSSSNVQRNDLSSDLDLYETDITWDKYHPRGLIIPLIHLNLLVVSLSLLDSIFLQHKFFPIIPKSVELLNDPTFDSRLNFYDSGMDIAVVWRVTLQLQNQFCFVENVFWVMDFILTVATRCILCQLDVSELISRK</sequence>
<name>A0ABQ5G2G5_9ASTR</name>
<evidence type="ECO:0000313" key="2">
    <source>
        <dbReference type="EMBL" id="GJT69700.1"/>
    </source>
</evidence>
<keyword evidence="3" id="KW-1185">Reference proteome</keyword>